<evidence type="ECO:0000256" key="1">
    <source>
        <dbReference type="SAM" id="SignalP"/>
    </source>
</evidence>
<feature type="signal peptide" evidence="1">
    <location>
        <begin position="1"/>
        <end position="29"/>
    </location>
</feature>
<evidence type="ECO:0008006" key="4">
    <source>
        <dbReference type="Google" id="ProtNLM"/>
    </source>
</evidence>
<dbReference type="EMBL" id="BNEK01000005">
    <property type="protein sequence ID" value="GHJ30690.1"/>
    <property type="molecule type" value="Genomic_DNA"/>
</dbReference>
<feature type="chain" id="PRO_5046103453" description="Secreted protein" evidence="1">
    <location>
        <begin position="30"/>
        <end position="49"/>
    </location>
</feature>
<organism evidence="2 3">
    <name type="scientific">Streptomyces hygroscopicus</name>
    <dbReference type="NCBI Taxonomy" id="1912"/>
    <lineage>
        <taxon>Bacteria</taxon>
        <taxon>Bacillati</taxon>
        <taxon>Actinomycetota</taxon>
        <taxon>Actinomycetes</taxon>
        <taxon>Kitasatosporales</taxon>
        <taxon>Streptomycetaceae</taxon>
        <taxon>Streptomyces</taxon>
        <taxon>Streptomyces violaceusniger group</taxon>
    </lineage>
</organism>
<accession>A0ABQ3U508</accession>
<gene>
    <name evidence="2" type="ORF">TPA0910_51230</name>
</gene>
<protein>
    <recommendedName>
        <fullName evidence="4">Secreted protein</fullName>
    </recommendedName>
</protein>
<keyword evidence="3" id="KW-1185">Reference proteome</keyword>
<evidence type="ECO:0000313" key="3">
    <source>
        <dbReference type="Proteomes" id="UP001054854"/>
    </source>
</evidence>
<reference evidence="2" key="1">
    <citation type="submission" date="2024-05" db="EMBL/GenBank/DDBJ databases">
        <title>Whole genome shotgun sequence of Streptomyces hygroscopicus NBRC 113678.</title>
        <authorList>
            <person name="Komaki H."/>
            <person name="Tamura T."/>
        </authorList>
    </citation>
    <scope>NUCLEOTIDE SEQUENCE</scope>
    <source>
        <strain evidence="2">N11-34</strain>
    </source>
</reference>
<keyword evidence="1" id="KW-0732">Signal</keyword>
<proteinExistence type="predicted"/>
<dbReference type="Proteomes" id="UP001054854">
    <property type="component" value="Unassembled WGS sequence"/>
</dbReference>
<name>A0ABQ3U508_STRHY</name>
<evidence type="ECO:0000313" key="2">
    <source>
        <dbReference type="EMBL" id="GHJ30690.1"/>
    </source>
</evidence>
<comment type="caution">
    <text evidence="2">The sequence shown here is derived from an EMBL/GenBank/DDBJ whole genome shotgun (WGS) entry which is preliminary data.</text>
</comment>
<sequence length="49" mass="4584">MPAIAVASFKAAVVAVASCAAAVTAVALAAPMAASVVAFTGADSGEGYR</sequence>